<sequence length="240" mass="27107">MNSWKEFIALESSKDYYTKLKQVVDADYEKETIYPPKEMIFNAFKHCSLDKVKVVILGQDPYHGVGQAHGLSFSVNKGIGLPPSLRNIYGELQTDVNFSNPGHGDLTEWAKQGVLLLNDVLTVKAGQAGSHQKLGWEQFTENVISFLSNHKKDLVFMLWGNHAQKKGKNIDRSKHLVLTSGHPSPMSANQGKWFGNKHFSQANKYLTSKGESPINWQLSKILIKTNEVLTILKENVKYHI</sequence>
<protein>
    <recommendedName>
        <fullName evidence="5 9">Uracil-DNA glycosylase</fullName>
        <shortName evidence="9">UDG</shortName>
        <ecNumber evidence="4 9">3.2.2.27</ecNumber>
    </recommendedName>
</protein>
<dbReference type="GO" id="GO:0004844">
    <property type="term" value="F:uracil DNA N-glycosylase activity"/>
    <property type="evidence" value="ECO:0007669"/>
    <property type="project" value="UniProtKB-EC"/>
</dbReference>
<dbReference type="PANTHER" id="PTHR11264">
    <property type="entry name" value="URACIL-DNA GLYCOSYLASE"/>
    <property type="match status" value="1"/>
</dbReference>
<dbReference type="EMBL" id="CP102382">
    <property type="protein sequence ID" value="UUV20855.1"/>
    <property type="molecule type" value="Genomic_DNA"/>
</dbReference>
<dbReference type="NCBIfam" id="NF003591">
    <property type="entry name" value="PRK05254.1-4"/>
    <property type="match status" value="1"/>
</dbReference>
<comment type="catalytic activity">
    <reaction evidence="1 9 11">
        <text>Hydrolyzes single-stranded DNA or mismatched double-stranded DNA and polynucleotides, releasing free uracil.</text>
        <dbReference type="EC" id="3.2.2.27"/>
    </reaction>
</comment>
<evidence type="ECO:0000256" key="9">
    <source>
        <dbReference type="HAMAP-Rule" id="MF_00148"/>
    </source>
</evidence>
<accession>A0ABY5NQQ8</accession>
<dbReference type="NCBIfam" id="TIGR00628">
    <property type="entry name" value="ung"/>
    <property type="match status" value="1"/>
</dbReference>
<dbReference type="Gene3D" id="3.40.470.10">
    <property type="entry name" value="Uracil-DNA glycosylase-like domain"/>
    <property type="match status" value="1"/>
</dbReference>
<dbReference type="PROSITE" id="PS00130">
    <property type="entry name" value="U_DNA_GLYCOSYLASE"/>
    <property type="match status" value="1"/>
</dbReference>
<keyword evidence="13" id="KW-0326">Glycosidase</keyword>
<comment type="similarity">
    <text evidence="3 9 11">Belongs to the uracil-DNA glycosylase (UDG) superfamily. UNG family.</text>
</comment>
<dbReference type="NCBIfam" id="NF003589">
    <property type="entry name" value="PRK05254.1-2"/>
    <property type="match status" value="1"/>
</dbReference>
<evidence type="ECO:0000256" key="4">
    <source>
        <dbReference type="ARBA" id="ARBA00012030"/>
    </source>
</evidence>
<dbReference type="InterPro" id="IPR018085">
    <property type="entry name" value="Ura-DNA_Glyclase_AS"/>
</dbReference>
<evidence type="ECO:0000256" key="1">
    <source>
        <dbReference type="ARBA" id="ARBA00001400"/>
    </source>
</evidence>
<organism evidence="13 14">
    <name type="scientific">Paenimyroides aestuarii</name>
    <dbReference type="NCBI Taxonomy" id="2968490"/>
    <lineage>
        <taxon>Bacteria</taxon>
        <taxon>Pseudomonadati</taxon>
        <taxon>Bacteroidota</taxon>
        <taxon>Flavobacteriia</taxon>
        <taxon>Flavobacteriales</taxon>
        <taxon>Flavobacteriaceae</taxon>
        <taxon>Paenimyroides</taxon>
    </lineage>
</organism>
<dbReference type="NCBIfam" id="NF003588">
    <property type="entry name" value="PRK05254.1-1"/>
    <property type="match status" value="1"/>
</dbReference>
<dbReference type="SUPFAM" id="SSF52141">
    <property type="entry name" value="Uracil-DNA glycosylase-like"/>
    <property type="match status" value="1"/>
</dbReference>
<keyword evidence="6 9" id="KW-0227">DNA damage</keyword>
<keyword evidence="14" id="KW-1185">Reference proteome</keyword>
<feature type="domain" description="Uracil-DNA glycosylase-like" evidence="12">
    <location>
        <begin position="45"/>
        <end position="206"/>
    </location>
</feature>
<dbReference type="EC" id="3.2.2.27" evidence="4 9"/>
<dbReference type="HAMAP" id="MF_00148">
    <property type="entry name" value="UDG"/>
    <property type="match status" value="1"/>
</dbReference>
<evidence type="ECO:0000256" key="6">
    <source>
        <dbReference type="ARBA" id="ARBA00022763"/>
    </source>
</evidence>
<evidence type="ECO:0000256" key="7">
    <source>
        <dbReference type="ARBA" id="ARBA00022801"/>
    </source>
</evidence>
<dbReference type="PANTHER" id="PTHR11264:SF0">
    <property type="entry name" value="URACIL-DNA GLYCOSYLASE"/>
    <property type="match status" value="1"/>
</dbReference>
<evidence type="ECO:0000256" key="10">
    <source>
        <dbReference type="PROSITE-ProRule" id="PRU10072"/>
    </source>
</evidence>
<dbReference type="SMART" id="SM00987">
    <property type="entry name" value="UreE_C"/>
    <property type="match status" value="1"/>
</dbReference>
<evidence type="ECO:0000313" key="13">
    <source>
        <dbReference type="EMBL" id="UUV20855.1"/>
    </source>
</evidence>
<dbReference type="NCBIfam" id="NF003592">
    <property type="entry name" value="PRK05254.1-5"/>
    <property type="match status" value="1"/>
</dbReference>
<evidence type="ECO:0000256" key="11">
    <source>
        <dbReference type="RuleBase" id="RU003780"/>
    </source>
</evidence>
<dbReference type="InterPro" id="IPR002043">
    <property type="entry name" value="UDG_fam1"/>
</dbReference>
<keyword evidence="8 9" id="KW-0234">DNA repair</keyword>
<dbReference type="Pfam" id="PF03167">
    <property type="entry name" value="UDG"/>
    <property type="match status" value="1"/>
</dbReference>
<dbReference type="InterPro" id="IPR036895">
    <property type="entry name" value="Uracil-DNA_glycosylase-like_sf"/>
</dbReference>
<evidence type="ECO:0000256" key="3">
    <source>
        <dbReference type="ARBA" id="ARBA00008184"/>
    </source>
</evidence>
<gene>
    <name evidence="9 13" type="primary">ung</name>
    <name evidence="13" type="ORF">NPX36_11070</name>
</gene>
<dbReference type="RefSeq" id="WP_257498768.1">
    <property type="nucleotide sequence ID" value="NZ_CP102382.1"/>
</dbReference>
<keyword evidence="9" id="KW-0963">Cytoplasm</keyword>
<evidence type="ECO:0000256" key="2">
    <source>
        <dbReference type="ARBA" id="ARBA00002631"/>
    </source>
</evidence>
<dbReference type="InterPro" id="IPR005122">
    <property type="entry name" value="Uracil-DNA_glycosylase-like"/>
</dbReference>
<name>A0ABY5NQQ8_9FLAO</name>
<keyword evidence="7 9" id="KW-0378">Hydrolase</keyword>
<evidence type="ECO:0000256" key="5">
    <source>
        <dbReference type="ARBA" id="ARBA00018429"/>
    </source>
</evidence>
<comment type="subcellular location">
    <subcellularLocation>
        <location evidence="9">Cytoplasm</location>
    </subcellularLocation>
</comment>
<dbReference type="SMART" id="SM00986">
    <property type="entry name" value="UDG"/>
    <property type="match status" value="1"/>
</dbReference>
<reference evidence="13 14" key="1">
    <citation type="submission" date="2022-08" db="EMBL/GenBank/DDBJ databases">
        <title>Myroides zhujiangensis sp. nov., a novel bacterium isolated from sediment in the Pearl River Estuary.</title>
        <authorList>
            <person name="Cui L."/>
        </authorList>
    </citation>
    <scope>NUCLEOTIDE SEQUENCE [LARGE SCALE GENOMIC DNA]</scope>
    <source>
        <strain evidence="13 14">SCSIO 72103</strain>
    </source>
</reference>
<feature type="active site" description="Proton acceptor" evidence="9 10">
    <location>
        <position position="60"/>
    </location>
</feature>
<dbReference type="CDD" id="cd10027">
    <property type="entry name" value="UDG-F1-like"/>
    <property type="match status" value="1"/>
</dbReference>
<evidence type="ECO:0000259" key="12">
    <source>
        <dbReference type="SMART" id="SM00986"/>
    </source>
</evidence>
<proteinExistence type="inferred from homology"/>
<comment type="function">
    <text evidence="2 9 11">Excises uracil residues from the DNA which can arise as a result of misincorporation of dUMP residues by DNA polymerase or due to deamination of cytosine.</text>
</comment>
<dbReference type="Proteomes" id="UP001317001">
    <property type="component" value="Chromosome"/>
</dbReference>
<evidence type="ECO:0000256" key="8">
    <source>
        <dbReference type="ARBA" id="ARBA00023204"/>
    </source>
</evidence>
<evidence type="ECO:0000313" key="14">
    <source>
        <dbReference type="Proteomes" id="UP001317001"/>
    </source>
</evidence>